<proteinExistence type="predicted"/>
<name>A0A8X6MB53_9ARAC</name>
<evidence type="ECO:0000256" key="1">
    <source>
        <dbReference type="SAM" id="MobiDB-lite"/>
    </source>
</evidence>
<dbReference type="Gene3D" id="1.10.10.10">
    <property type="entry name" value="Winged helix-like DNA-binding domain superfamily/Winged helix DNA-binding domain"/>
    <property type="match status" value="1"/>
</dbReference>
<dbReference type="InterPro" id="IPR005818">
    <property type="entry name" value="Histone_H1/H5_H15"/>
</dbReference>
<evidence type="ECO:0000259" key="2">
    <source>
        <dbReference type="Pfam" id="PF00538"/>
    </source>
</evidence>
<feature type="domain" description="H15" evidence="2">
    <location>
        <begin position="19"/>
        <end position="76"/>
    </location>
</feature>
<evidence type="ECO:0000313" key="3">
    <source>
        <dbReference type="EMBL" id="GFS43075.1"/>
    </source>
</evidence>
<dbReference type="Proteomes" id="UP000886998">
    <property type="component" value="Unassembled WGS sequence"/>
</dbReference>
<feature type="region of interest" description="Disordered" evidence="1">
    <location>
        <begin position="75"/>
        <end position="122"/>
    </location>
</feature>
<feature type="compositionally biased region" description="Basic residues" evidence="1">
    <location>
        <begin position="80"/>
        <end position="89"/>
    </location>
</feature>
<keyword evidence="4" id="KW-1185">Reference proteome</keyword>
<comment type="caution">
    <text evidence="3">The sequence shown here is derived from an EMBL/GenBank/DDBJ whole genome shotgun (WGS) entry which is preliminary data.</text>
</comment>
<dbReference type="Pfam" id="PF00538">
    <property type="entry name" value="Linker_histone"/>
    <property type="match status" value="1"/>
</dbReference>
<organism evidence="3 4">
    <name type="scientific">Trichonephila inaurata madagascariensis</name>
    <dbReference type="NCBI Taxonomy" id="2747483"/>
    <lineage>
        <taxon>Eukaryota</taxon>
        <taxon>Metazoa</taxon>
        <taxon>Ecdysozoa</taxon>
        <taxon>Arthropoda</taxon>
        <taxon>Chelicerata</taxon>
        <taxon>Arachnida</taxon>
        <taxon>Araneae</taxon>
        <taxon>Araneomorphae</taxon>
        <taxon>Entelegynae</taxon>
        <taxon>Araneoidea</taxon>
        <taxon>Nephilidae</taxon>
        <taxon>Trichonephila</taxon>
        <taxon>Trichonephila inaurata</taxon>
    </lineage>
</organism>
<dbReference type="EMBL" id="BMAV01025628">
    <property type="protein sequence ID" value="GFS43075.1"/>
    <property type="molecule type" value="Genomic_DNA"/>
</dbReference>
<protein>
    <submittedName>
        <fullName evidence="3">ENTH domain-containing protein</fullName>
    </submittedName>
</protein>
<feature type="compositionally biased region" description="Basic residues" evidence="1">
    <location>
        <begin position="98"/>
        <end position="113"/>
    </location>
</feature>
<dbReference type="GO" id="GO:0003677">
    <property type="term" value="F:DNA binding"/>
    <property type="evidence" value="ECO:0007669"/>
    <property type="project" value="InterPro"/>
</dbReference>
<evidence type="ECO:0000313" key="4">
    <source>
        <dbReference type="Proteomes" id="UP000886998"/>
    </source>
</evidence>
<dbReference type="InterPro" id="IPR036390">
    <property type="entry name" value="WH_DNA-bd_sf"/>
</dbReference>
<dbReference type="SUPFAM" id="SSF46785">
    <property type="entry name" value="Winged helix' DNA-binding domain"/>
    <property type="match status" value="1"/>
</dbReference>
<dbReference type="GO" id="GO:0006334">
    <property type="term" value="P:nucleosome assembly"/>
    <property type="evidence" value="ECO:0007669"/>
    <property type="project" value="InterPro"/>
</dbReference>
<reference evidence="3" key="1">
    <citation type="submission" date="2020-08" db="EMBL/GenBank/DDBJ databases">
        <title>Multicomponent nature underlies the extraordinary mechanical properties of spider dragline silk.</title>
        <authorList>
            <person name="Kono N."/>
            <person name="Nakamura H."/>
            <person name="Mori M."/>
            <person name="Yoshida Y."/>
            <person name="Ohtoshi R."/>
            <person name="Malay A.D."/>
            <person name="Moran D.A.P."/>
            <person name="Tomita M."/>
            <person name="Numata K."/>
            <person name="Arakawa K."/>
        </authorList>
    </citation>
    <scope>NUCLEOTIDE SEQUENCE</scope>
</reference>
<dbReference type="GO" id="GO:0000786">
    <property type="term" value="C:nucleosome"/>
    <property type="evidence" value="ECO:0007669"/>
    <property type="project" value="InterPro"/>
</dbReference>
<gene>
    <name evidence="3" type="primary">AVEN_266312_1</name>
    <name evidence="3" type="ORF">TNIN_173211</name>
</gene>
<dbReference type="InterPro" id="IPR036388">
    <property type="entry name" value="WH-like_DNA-bd_sf"/>
</dbReference>
<dbReference type="OrthoDB" id="6434402at2759"/>
<accession>A0A8X6MB53</accession>
<dbReference type="AlphaFoldDB" id="A0A8X6MB53"/>
<sequence length="122" mass="13892">MSNSVALKNRKASYDKIKIRRWILTAVSNVKSKIGVTIHHIRKFLEAKKNGLSTKPETKLILKRLLDTGHLRKMEGKYSISRRRSRSFTKNKGPAPKSAKRKVMKKSGLKKTVRSSSKSRSS</sequence>